<dbReference type="GO" id="GO:0000209">
    <property type="term" value="P:protein polyubiquitination"/>
    <property type="evidence" value="ECO:0007669"/>
    <property type="project" value="TreeGrafter"/>
</dbReference>
<dbReference type="EMBL" id="JAEACU010000008">
    <property type="protein sequence ID" value="KAH7519988.1"/>
    <property type="molecule type" value="Genomic_DNA"/>
</dbReference>
<keyword evidence="1" id="KW-0812">Transmembrane</keyword>
<evidence type="ECO:0000256" key="1">
    <source>
        <dbReference type="SAM" id="Phobius"/>
    </source>
</evidence>
<dbReference type="GO" id="GO:0005829">
    <property type="term" value="C:cytosol"/>
    <property type="evidence" value="ECO:0007669"/>
    <property type="project" value="TreeGrafter"/>
</dbReference>
<dbReference type="GO" id="GO:0000151">
    <property type="term" value="C:ubiquitin ligase complex"/>
    <property type="evidence" value="ECO:0007669"/>
    <property type="project" value="TreeGrafter"/>
</dbReference>
<gene>
    <name evidence="2" type="ORF">FEM48_Zijuj08G0095900</name>
</gene>
<name>A0A978UYC2_ZIZJJ</name>
<accession>A0A978UYC2</accession>
<evidence type="ECO:0008006" key="4">
    <source>
        <dbReference type="Google" id="ProtNLM"/>
    </source>
</evidence>
<evidence type="ECO:0000313" key="3">
    <source>
        <dbReference type="Proteomes" id="UP000813462"/>
    </source>
</evidence>
<dbReference type="Pfam" id="PF09814">
    <property type="entry name" value="HECT_2"/>
    <property type="match status" value="2"/>
</dbReference>
<dbReference type="GO" id="GO:0030332">
    <property type="term" value="F:cyclin binding"/>
    <property type="evidence" value="ECO:0007669"/>
    <property type="project" value="TreeGrafter"/>
</dbReference>
<proteinExistence type="predicted"/>
<sequence>MSLELRTGENPRKWRFTWEAQSHIPTLRLFLFDSHTNPSTQCQNLKVRVSLSQSSVLVSWCQETHISLRVPIPRVLVDSESPVSFKALDDHIEVKLVLLLPVDHPIISSFDSILNLTDDVENASSDASSKRMSMDSGWIELIAHSVFVFFYLMVCWLVCWLVGSDIKSLSSCGGVDFYCRSCSVKLTRSPLRNFVEMPSVNWREVADNWFGACCCSFGGISEKLVTRYVNSYTCAKGVCLLNSTTIALCKDDIVGCNFPDLGGCQSYEDEGDSIDDHEFGGSTLNSGSNHSRNEKSRFTQFKHEEFAANCEGKENNGDHLSHPSSESDFPVNLTLAQGCCMHHTSEALIESQKPSKNMEILDNKKSFLNGFLGNVFMVRSSNLSMDVEWIEFVCPQCSSLLGAYPCSNDRAPVDGGVRLFKCYISTSLPVGGSRDLFRNYTLGRMFSDQLLDNAKDELSFRTVVRDLKTKSLMLQIVLVNTNCWSCTGYCLGTEGISEPPSKIDLQPIIKVLFSECCNITKSQIRTIEDWVKKDLADEVFMLRHQIAELVESLVSAKDMLPPSYSSFEGLWLSSMQKTGFSL</sequence>
<dbReference type="GO" id="GO:0051865">
    <property type="term" value="P:protein autoubiquitination"/>
    <property type="evidence" value="ECO:0007669"/>
    <property type="project" value="TreeGrafter"/>
</dbReference>
<dbReference type="GO" id="GO:0006513">
    <property type="term" value="P:protein monoubiquitination"/>
    <property type="evidence" value="ECO:0007669"/>
    <property type="project" value="TreeGrafter"/>
</dbReference>
<dbReference type="GO" id="GO:0043161">
    <property type="term" value="P:proteasome-mediated ubiquitin-dependent protein catabolic process"/>
    <property type="evidence" value="ECO:0007669"/>
    <property type="project" value="TreeGrafter"/>
</dbReference>
<dbReference type="AlphaFoldDB" id="A0A978UYC2"/>
<feature type="transmembrane region" description="Helical" evidence="1">
    <location>
        <begin position="138"/>
        <end position="163"/>
    </location>
</feature>
<dbReference type="PANTHER" id="PTHR31531">
    <property type="entry name" value="E3 UBIQUITIN-PROTEIN LIGASE E3D FAMILY MEMBER"/>
    <property type="match status" value="1"/>
</dbReference>
<keyword evidence="1" id="KW-0472">Membrane</keyword>
<dbReference type="GO" id="GO:0005634">
    <property type="term" value="C:nucleus"/>
    <property type="evidence" value="ECO:0007669"/>
    <property type="project" value="TreeGrafter"/>
</dbReference>
<organism evidence="2 3">
    <name type="scientific">Ziziphus jujuba var. spinosa</name>
    <dbReference type="NCBI Taxonomy" id="714518"/>
    <lineage>
        <taxon>Eukaryota</taxon>
        <taxon>Viridiplantae</taxon>
        <taxon>Streptophyta</taxon>
        <taxon>Embryophyta</taxon>
        <taxon>Tracheophyta</taxon>
        <taxon>Spermatophyta</taxon>
        <taxon>Magnoliopsida</taxon>
        <taxon>eudicotyledons</taxon>
        <taxon>Gunneridae</taxon>
        <taxon>Pentapetalae</taxon>
        <taxon>rosids</taxon>
        <taxon>fabids</taxon>
        <taxon>Rosales</taxon>
        <taxon>Rhamnaceae</taxon>
        <taxon>Paliureae</taxon>
        <taxon>Ziziphus</taxon>
    </lineage>
</organism>
<reference evidence="2" key="1">
    <citation type="journal article" date="2021" name="Front. Plant Sci.">
        <title>Chromosome-Scale Genome Assembly for Chinese Sour Jujube and Insights Into Its Genome Evolution and Domestication Signature.</title>
        <authorList>
            <person name="Shen L.-Y."/>
            <person name="Luo H."/>
            <person name="Wang X.-L."/>
            <person name="Wang X.-M."/>
            <person name="Qiu X.-J."/>
            <person name="Liu H."/>
            <person name="Zhou S.-S."/>
            <person name="Jia K.-H."/>
            <person name="Nie S."/>
            <person name="Bao Y.-T."/>
            <person name="Zhang R.-G."/>
            <person name="Yun Q.-Z."/>
            <person name="Chai Y.-H."/>
            <person name="Lu J.-Y."/>
            <person name="Li Y."/>
            <person name="Zhao S.-W."/>
            <person name="Mao J.-F."/>
            <person name="Jia S.-G."/>
            <person name="Mao Y.-M."/>
        </authorList>
    </citation>
    <scope>NUCLEOTIDE SEQUENCE</scope>
    <source>
        <strain evidence="2">AT0</strain>
        <tissue evidence="2">Leaf</tissue>
    </source>
</reference>
<keyword evidence="1" id="KW-1133">Transmembrane helix</keyword>
<comment type="caution">
    <text evidence="2">The sequence shown here is derived from an EMBL/GenBank/DDBJ whole genome shotgun (WGS) entry which is preliminary data.</text>
</comment>
<protein>
    <recommendedName>
        <fullName evidence="4">Ubiquitin-conjugating enzyme E2-binding protein</fullName>
    </recommendedName>
</protein>
<dbReference type="Proteomes" id="UP000813462">
    <property type="component" value="Unassembled WGS sequence"/>
</dbReference>
<dbReference type="GO" id="GO:0061630">
    <property type="term" value="F:ubiquitin protein ligase activity"/>
    <property type="evidence" value="ECO:0007669"/>
    <property type="project" value="TreeGrafter"/>
</dbReference>
<dbReference type="GO" id="GO:0031624">
    <property type="term" value="F:ubiquitin conjugating enzyme binding"/>
    <property type="evidence" value="ECO:0007669"/>
    <property type="project" value="TreeGrafter"/>
</dbReference>
<evidence type="ECO:0000313" key="2">
    <source>
        <dbReference type="EMBL" id="KAH7519988.1"/>
    </source>
</evidence>
<dbReference type="InterPro" id="IPR019193">
    <property type="entry name" value="UBQ-conj_enz_E2-bd_prot"/>
</dbReference>
<dbReference type="PANTHER" id="PTHR31531:SF2">
    <property type="entry name" value="E3 UBIQUITIN-PROTEIN LIGASE E3D"/>
    <property type="match status" value="1"/>
</dbReference>